<evidence type="ECO:0000256" key="1">
    <source>
        <dbReference type="ARBA" id="ARBA00009437"/>
    </source>
</evidence>
<name>A0ABM5WLQ1_9BURK</name>
<keyword evidence="4" id="KW-0804">Transcription</keyword>
<organism evidence="6 7">
    <name type="scientific">Pandoraea norimbergensis</name>
    <dbReference type="NCBI Taxonomy" id="93219"/>
    <lineage>
        <taxon>Bacteria</taxon>
        <taxon>Pseudomonadati</taxon>
        <taxon>Pseudomonadota</taxon>
        <taxon>Betaproteobacteria</taxon>
        <taxon>Burkholderiales</taxon>
        <taxon>Burkholderiaceae</taxon>
        <taxon>Pandoraea</taxon>
    </lineage>
</organism>
<evidence type="ECO:0000313" key="7">
    <source>
        <dbReference type="Proteomes" id="UP000060277"/>
    </source>
</evidence>
<gene>
    <name evidence="6" type="ORF">AT302_17925</name>
</gene>
<dbReference type="PANTHER" id="PTHR30537:SF5">
    <property type="entry name" value="HTH-TYPE TRANSCRIPTIONAL ACTIVATOR TTDR-RELATED"/>
    <property type="match status" value="1"/>
</dbReference>
<dbReference type="PROSITE" id="PS50931">
    <property type="entry name" value="HTH_LYSR"/>
    <property type="match status" value="1"/>
</dbReference>
<feature type="domain" description="HTH lysR-type" evidence="5">
    <location>
        <begin position="1"/>
        <end position="59"/>
    </location>
</feature>
<dbReference type="EMBL" id="CP013480">
    <property type="protein sequence ID" value="ALS61373.1"/>
    <property type="molecule type" value="Genomic_DNA"/>
</dbReference>
<evidence type="ECO:0000256" key="2">
    <source>
        <dbReference type="ARBA" id="ARBA00023015"/>
    </source>
</evidence>
<dbReference type="PANTHER" id="PTHR30537">
    <property type="entry name" value="HTH-TYPE TRANSCRIPTIONAL REGULATOR"/>
    <property type="match status" value="1"/>
</dbReference>
<dbReference type="InterPro" id="IPR000847">
    <property type="entry name" value="LysR_HTH_N"/>
</dbReference>
<dbReference type="Proteomes" id="UP000060277">
    <property type="component" value="Chromosome"/>
</dbReference>
<protein>
    <submittedName>
        <fullName evidence="6">LysR family transcriptional regulator</fullName>
    </submittedName>
</protein>
<evidence type="ECO:0000256" key="3">
    <source>
        <dbReference type="ARBA" id="ARBA00023125"/>
    </source>
</evidence>
<dbReference type="InterPro" id="IPR005119">
    <property type="entry name" value="LysR_subst-bd"/>
</dbReference>
<dbReference type="CDD" id="cd08477">
    <property type="entry name" value="PBP2_CrgA_like_8"/>
    <property type="match status" value="1"/>
</dbReference>
<comment type="similarity">
    <text evidence="1">Belongs to the LysR transcriptional regulatory family.</text>
</comment>
<dbReference type="Pfam" id="PF03466">
    <property type="entry name" value="LysR_substrate"/>
    <property type="match status" value="1"/>
</dbReference>
<reference evidence="7" key="1">
    <citation type="submission" date="2015-12" db="EMBL/GenBank/DDBJ databases">
        <title>Complete genome sequence of Pandoraea norimbergensis DSM 11628.</title>
        <authorList>
            <person name="Ee R."/>
            <person name="Lim Y.-L."/>
            <person name="Yong D."/>
            <person name="Yin W.-F."/>
            <person name="Chan K.-G."/>
        </authorList>
    </citation>
    <scope>NUCLEOTIDE SEQUENCE [LARGE SCALE GENOMIC DNA]</scope>
    <source>
        <strain evidence="7">DSM 11628</strain>
    </source>
</reference>
<dbReference type="InterPro" id="IPR036388">
    <property type="entry name" value="WH-like_DNA-bd_sf"/>
</dbReference>
<evidence type="ECO:0000313" key="6">
    <source>
        <dbReference type="EMBL" id="ALS61373.1"/>
    </source>
</evidence>
<dbReference type="SUPFAM" id="SSF53850">
    <property type="entry name" value="Periplasmic binding protein-like II"/>
    <property type="match status" value="1"/>
</dbReference>
<evidence type="ECO:0000259" key="5">
    <source>
        <dbReference type="PROSITE" id="PS50931"/>
    </source>
</evidence>
<evidence type="ECO:0000256" key="4">
    <source>
        <dbReference type="ARBA" id="ARBA00023163"/>
    </source>
</evidence>
<keyword evidence="7" id="KW-1185">Reference proteome</keyword>
<keyword evidence="2" id="KW-0805">Transcription regulation</keyword>
<keyword evidence="3" id="KW-0238">DNA-binding</keyword>
<sequence length="307" mass="34086">MDKLRAMETFVAVVEGGNFTEAAKRMEISAVMVGKYVRDLEERLGARLLERTTRRQNLTDAGRVFFEDVKRALEHMRIAETSVERLRASPSGTLRISAPITFGGCVIAPLAATFRQKYPLVRIELELSNRNVDLIDDGFDVAIRIGDLGDADLIAKPLTAYRMVICASPGYLAQYGRPQTPQDLSAHQVLSHSMWRSHGGWRLENDDSPDATTDSMFTCNDGNGLRMAAIAGAGLLLQPEILVASDLASGTLVQVLQAYSPRPRPVHIVYRRDQRPLPKLTRFVAYLLDHISERDTSHRNTEPPTSG</sequence>
<dbReference type="Pfam" id="PF00126">
    <property type="entry name" value="HTH_1"/>
    <property type="match status" value="1"/>
</dbReference>
<accession>A0ABM5WLQ1</accession>
<dbReference type="RefSeq" id="WP_058378284.1">
    <property type="nucleotide sequence ID" value="NZ_CP013480.3"/>
</dbReference>
<dbReference type="SUPFAM" id="SSF46785">
    <property type="entry name" value="Winged helix' DNA-binding domain"/>
    <property type="match status" value="1"/>
</dbReference>
<dbReference type="InterPro" id="IPR058163">
    <property type="entry name" value="LysR-type_TF_proteobact-type"/>
</dbReference>
<proteinExistence type="inferred from homology"/>
<dbReference type="Gene3D" id="3.40.190.290">
    <property type="match status" value="1"/>
</dbReference>
<dbReference type="Gene3D" id="1.10.10.10">
    <property type="entry name" value="Winged helix-like DNA-binding domain superfamily/Winged helix DNA-binding domain"/>
    <property type="match status" value="1"/>
</dbReference>
<dbReference type="InterPro" id="IPR036390">
    <property type="entry name" value="WH_DNA-bd_sf"/>
</dbReference>